<gene>
    <name evidence="2" type="ORF">PCAMFM013_S061g000003</name>
</gene>
<dbReference type="EMBL" id="HG793194">
    <property type="protein sequence ID" value="CRL30829.1"/>
    <property type="molecule type" value="Genomic_DNA"/>
</dbReference>
<evidence type="ECO:0000256" key="1">
    <source>
        <dbReference type="SAM" id="MobiDB-lite"/>
    </source>
</evidence>
<accession>A0A0G4PXH8</accession>
<protein>
    <submittedName>
        <fullName evidence="2">Str. FM013</fullName>
    </submittedName>
</protein>
<feature type="compositionally biased region" description="Polar residues" evidence="1">
    <location>
        <begin position="39"/>
        <end position="51"/>
    </location>
</feature>
<keyword evidence="3" id="KW-1185">Reference proteome</keyword>
<feature type="region of interest" description="Disordered" evidence="1">
    <location>
        <begin position="31"/>
        <end position="51"/>
    </location>
</feature>
<name>A0A0G4PXH8_PENC3</name>
<proteinExistence type="predicted"/>
<sequence length="51" mass="5685">MQRPFTLEVTAAVDTPRSGRHVAYHYSDRFTEGGIDVPNKTTQSNPAVRPL</sequence>
<evidence type="ECO:0000313" key="3">
    <source>
        <dbReference type="Proteomes" id="UP000053732"/>
    </source>
</evidence>
<dbReference type="AlphaFoldDB" id="A0A0G4PXH8"/>
<reference evidence="2 3" key="1">
    <citation type="journal article" date="2014" name="Nat. Commun.">
        <title>Multiple recent horizontal transfers of a large genomic region in cheese making fungi.</title>
        <authorList>
            <person name="Cheeseman K."/>
            <person name="Ropars J."/>
            <person name="Renault P."/>
            <person name="Dupont J."/>
            <person name="Gouzy J."/>
            <person name="Branca A."/>
            <person name="Abraham A.L."/>
            <person name="Ceppi M."/>
            <person name="Conseiller E."/>
            <person name="Debuchy R."/>
            <person name="Malagnac F."/>
            <person name="Goarin A."/>
            <person name="Silar P."/>
            <person name="Lacoste S."/>
            <person name="Sallet E."/>
            <person name="Bensimon A."/>
            <person name="Giraud T."/>
            <person name="Brygoo Y."/>
        </authorList>
    </citation>
    <scope>NUCLEOTIDE SEQUENCE [LARGE SCALE GENOMIC DNA]</scope>
    <source>
        <strain evidence="3">FM 013</strain>
    </source>
</reference>
<organism evidence="2 3">
    <name type="scientific">Penicillium camemberti (strain FM 013)</name>
    <dbReference type="NCBI Taxonomy" id="1429867"/>
    <lineage>
        <taxon>Eukaryota</taxon>
        <taxon>Fungi</taxon>
        <taxon>Dikarya</taxon>
        <taxon>Ascomycota</taxon>
        <taxon>Pezizomycotina</taxon>
        <taxon>Eurotiomycetes</taxon>
        <taxon>Eurotiomycetidae</taxon>
        <taxon>Eurotiales</taxon>
        <taxon>Aspergillaceae</taxon>
        <taxon>Penicillium</taxon>
    </lineage>
</organism>
<dbReference type="Proteomes" id="UP000053732">
    <property type="component" value="Unassembled WGS sequence"/>
</dbReference>
<evidence type="ECO:0000313" key="2">
    <source>
        <dbReference type="EMBL" id="CRL30829.1"/>
    </source>
</evidence>